<evidence type="ECO:0000313" key="3">
    <source>
        <dbReference type="EMBL" id="ETS74587.1"/>
    </source>
</evidence>
<feature type="domain" description="NAD-dependent epimerase/dehydratase" evidence="1">
    <location>
        <begin position="10"/>
        <end position="263"/>
    </location>
</feature>
<dbReference type="InterPro" id="IPR023631">
    <property type="entry name" value="Amidase_dom"/>
</dbReference>
<dbReference type="InterPro" id="IPR000120">
    <property type="entry name" value="Amidase"/>
</dbReference>
<dbReference type="Pfam" id="PF01370">
    <property type="entry name" value="Epimerase"/>
    <property type="match status" value="1"/>
</dbReference>
<dbReference type="SUPFAM" id="SSF75304">
    <property type="entry name" value="Amidase signature (AS) enzymes"/>
    <property type="match status" value="1"/>
</dbReference>
<accession>W3WN43</accession>
<dbReference type="SUPFAM" id="SSF51735">
    <property type="entry name" value="NAD(P)-binding Rossmann-fold domains"/>
    <property type="match status" value="1"/>
</dbReference>
<dbReference type="InterPro" id="IPR036928">
    <property type="entry name" value="AS_sf"/>
</dbReference>
<sequence length="921" mass="99591">MSNPSIAPKVLVTGTTGLIGTPIALEIANAGFPIRGTSRSQDRAAAWSAKYYHVKIDWIIIKDHAASTHETYKEAIKGCGAVVHVAGPYTLQHAKGEDIMIPQTQGVEAILHACSKELSVKRLVYTSTVAAINNDPHLGIDIKKVYSEHDWNPTTWEKGASATGQHMAVTSYCCGKTLAEKRAWEFMSEEKPHFDLVALCPGTVYGRPMQVLNGVQDLDAAHARLWHHITHALEVVPGDPSPVFTNIFDLAEAHLKALTWPKCSGQRYMIVSGSYSYARIFALFRNLFPEQAQRFPVIPNDGLPLEPSFVNDCSKAEKELGMRWRTLDETVLEAGRALLEGGKLLQLRGELGTLYNVTMALFQKCCQSKLRKEDVHRLAASLSVEIDIDDANDYLILLQSLESVSNRIIDAPEYVEPALRAQPVVGNRNYWKPARENNPMNAWSHRCELESSQPSNDLLRGRTLAIKDNISVGGLPTTLGTFDKVLSPDGSPPAISPIDASVVSRILSAGGVIKGSSTCENHCASPLSFTSATGPVHHPLLHGYTSGGSSSGSSALVAACELMRRGAVVNLGEVAELAIGSDQAGSVRIPASFTGIYGLKPTFGLVPYTGASSMSPMIDHLGPLASNLEDLATLLKVMAGYDGLDPRTTPESPLLEDVKDYPKLLSDFRDELAEASVGSSRRMKVGFLVESFQIPGLAPNVRDAVRLAAEHFRAAGADVTDVSVPLHLDGPIIWAAATRPSMSDFLCQGKTGGHLTFLPPHIQPQWPPKQEAFDLLSASNPALVNIMLSGQFAHSHFGTSLEAKAHRMVFELRAAYDEALKDVDVLVTPCAPTVAVPHPEPGDRGLRRLNSIIGVTNNTCPFNITGHPAMSVPCGTASNPEHPDVQLPIGMQIVGRRWQDETVFMAAALFEQGVEASNQDK</sequence>
<dbReference type="Gene3D" id="3.90.1300.10">
    <property type="entry name" value="Amidase signature (AS) domain"/>
    <property type="match status" value="1"/>
</dbReference>
<dbReference type="InterPro" id="IPR001509">
    <property type="entry name" value="Epimerase_deHydtase"/>
</dbReference>
<organism evidence="3 4">
    <name type="scientific">Pestalotiopsis fici (strain W106-1 / CGMCC3.15140)</name>
    <dbReference type="NCBI Taxonomy" id="1229662"/>
    <lineage>
        <taxon>Eukaryota</taxon>
        <taxon>Fungi</taxon>
        <taxon>Dikarya</taxon>
        <taxon>Ascomycota</taxon>
        <taxon>Pezizomycotina</taxon>
        <taxon>Sordariomycetes</taxon>
        <taxon>Xylariomycetidae</taxon>
        <taxon>Amphisphaeriales</taxon>
        <taxon>Sporocadaceae</taxon>
        <taxon>Pestalotiopsis</taxon>
    </lineage>
</organism>
<dbReference type="STRING" id="1229662.W3WN43"/>
<dbReference type="InParanoid" id="W3WN43"/>
<dbReference type="KEGG" id="pfy:PFICI_13071"/>
<dbReference type="Proteomes" id="UP000030651">
    <property type="component" value="Unassembled WGS sequence"/>
</dbReference>
<dbReference type="HOGENOM" id="CLU_316656_0_0_1"/>
<dbReference type="InterPro" id="IPR036291">
    <property type="entry name" value="NAD(P)-bd_dom_sf"/>
</dbReference>
<dbReference type="PANTHER" id="PTHR11895:SF171">
    <property type="entry name" value="AMIDASE DOMAIN-CONTAINING PROTEIN"/>
    <property type="match status" value="1"/>
</dbReference>
<dbReference type="eggNOG" id="KOG1211">
    <property type="taxonomic scope" value="Eukaryota"/>
</dbReference>
<dbReference type="Pfam" id="PF01425">
    <property type="entry name" value="Amidase"/>
    <property type="match status" value="1"/>
</dbReference>
<evidence type="ECO:0000313" key="4">
    <source>
        <dbReference type="Proteomes" id="UP000030651"/>
    </source>
</evidence>
<dbReference type="GO" id="GO:0003824">
    <property type="term" value="F:catalytic activity"/>
    <property type="evidence" value="ECO:0007669"/>
    <property type="project" value="InterPro"/>
</dbReference>
<evidence type="ECO:0008006" key="5">
    <source>
        <dbReference type="Google" id="ProtNLM"/>
    </source>
</evidence>
<dbReference type="RefSeq" id="XP_007839843.1">
    <property type="nucleotide sequence ID" value="XM_007841652.1"/>
</dbReference>
<proteinExistence type="predicted"/>
<reference evidence="4" key="1">
    <citation type="journal article" date="2015" name="BMC Genomics">
        <title>Genomic and transcriptomic analysis of the endophytic fungus Pestalotiopsis fici reveals its lifestyle and high potential for synthesis of natural products.</title>
        <authorList>
            <person name="Wang X."/>
            <person name="Zhang X."/>
            <person name="Liu L."/>
            <person name="Xiang M."/>
            <person name="Wang W."/>
            <person name="Sun X."/>
            <person name="Che Y."/>
            <person name="Guo L."/>
            <person name="Liu G."/>
            <person name="Guo L."/>
            <person name="Wang C."/>
            <person name="Yin W.B."/>
            <person name="Stadler M."/>
            <person name="Zhang X."/>
            <person name="Liu X."/>
        </authorList>
    </citation>
    <scope>NUCLEOTIDE SEQUENCE [LARGE SCALE GENOMIC DNA]</scope>
    <source>
        <strain evidence="4">W106-1 / CGMCC3.15140</strain>
    </source>
</reference>
<keyword evidence="4" id="KW-1185">Reference proteome</keyword>
<dbReference type="AlphaFoldDB" id="W3WN43"/>
<evidence type="ECO:0000259" key="1">
    <source>
        <dbReference type="Pfam" id="PF01370"/>
    </source>
</evidence>
<dbReference type="PANTHER" id="PTHR11895">
    <property type="entry name" value="TRANSAMIDASE"/>
    <property type="match status" value="1"/>
</dbReference>
<dbReference type="eggNOG" id="KOG1502">
    <property type="taxonomic scope" value="Eukaryota"/>
</dbReference>
<name>W3WN43_PESFW</name>
<feature type="domain" description="Amidase" evidence="2">
    <location>
        <begin position="455"/>
        <end position="903"/>
    </location>
</feature>
<gene>
    <name evidence="3" type="ORF">PFICI_13071</name>
</gene>
<dbReference type="Gene3D" id="3.40.50.720">
    <property type="entry name" value="NAD(P)-binding Rossmann-like Domain"/>
    <property type="match status" value="1"/>
</dbReference>
<dbReference type="GeneID" id="19278084"/>
<dbReference type="OrthoDB" id="1879366at2759"/>
<evidence type="ECO:0000259" key="2">
    <source>
        <dbReference type="Pfam" id="PF01425"/>
    </source>
</evidence>
<protein>
    <recommendedName>
        <fullName evidence="5">Amidase domain-containing protein</fullName>
    </recommendedName>
</protein>
<dbReference type="EMBL" id="KI912119">
    <property type="protein sequence ID" value="ETS74587.1"/>
    <property type="molecule type" value="Genomic_DNA"/>
</dbReference>